<dbReference type="NCBIfam" id="TIGR00945">
    <property type="entry name" value="tatC"/>
    <property type="match status" value="1"/>
</dbReference>
<comment type="caution">
    <text evidence="8">The sequence shown here is derived from an EMBL/GenBank/DDBJ whole genome shotgun (WGS) entry which is preliminary data.</text>
</comment>
<keyword evidence="7" id="KW-1003">Cell membrane</keyword>
<evidence type="ECO:0000256" key="4">
    <source>
        <dbReference type="ARBA" id="ARBA00022989"/>
    </source>
</evidence>
<evidence type="ECO:0000256" key="6">
    <source>
        <dbReference type="ARBA" id="ARBA00023136"/>
    </source>
</evidence>
<organism evidence="8 9">
    <name type="scientific">Microbacterium ulmi</name>
    <dbReference type="NCBI Taxonomy" id="179095"/>
    <lineage>
        <taxon>Bacteria</taxon>
        <taxon>Bacillati</taxon>
        <taxon>Actinomycetota</taxon>
        <taxon>Actinomycetes</taxon>
        <taxon>Micrococcales</taxon>
        <taxon>Microbacteriaceae</taxon>
        <taxon>Microbacterium</taxon>
    </lineage>
</organism>
<sequence>MPVRNHLAELRRRLYVSLAAVAIAAVVAFILTDPVIRLLTEPIRLIADERGADLAALNFDSVTAAFDLRMRIALTVGLIAAAPVWISQALLFVLPALTRRETRRTLVFVLVAVPLFFAGCVTGWLIAPHAIALMSSFVPEGAAQFFQSSRYYDFVLKLIIAVGVAFVLPVLLVLLNVLGVVSAKAILHGWRVAVVVAATFAALATPAADIVSMLLLAGVLVALYLAAAATALVIDRRRAKARRRELAADGIRLPAEEV</sequence>
<keyword evidence="4 7" id="KW-1133">Transmembrane helix</keyword>
<dbReference type="EMBL" id="JABEMB010000027">
    <property type="protein sequence ID" value="NNH04936.1"/>
    <property type="molecule type" value="Genomic_DNA"/>
</dbReference>
<accession>A0A7Y2M1U2</accession>
<evidence type="ECO:0000256" key="2">
    <source>
        <dbReference type="ARBA" id="ARBA00022692"/>
    </source>
</evidence>
<dbReference type="GO" id="GO:0065002">
    <property type="term" value="P:intracellular protein transmembrane transport"/>
    <property type="evidence" value="ECO:0007669"/>
    <property type="project" value="TreeGrafter"/>
</dbReference>
<keyword evidence="7" id="KW-0813">Transport</keyword>
<evidence type="ECO:0000256" key="5">
    <source>
        <dbReference type="ARBA" id="ARBA00023010"/>
    </source>
</evidence>
<keyword evidence="3 7" id="KW-0653">Protein transport</keyword>
<proteinExistence type="inferred from homology"/>
<comment type="function">
    <text evidence="7">Part of the twin-arginine translocation (Tat) system that transports large folded proteins containing a characteristic twin-arginine motif in their signal peptide across membranes. Together with TatB, TatC is part of a receptor directly interacting with Tat signal peptides.</text>
</comment>
<feature type="transmembrane region" description="Helical" evidence="7">
    <location>
        <begin position="72"/>
        <end position="94"/>
    </location>
</feature>
<evidence type="ECO:0000313" key="9">
    <source>
        <dbReference type="Proteomes" id="UP000543598"/>
    </source>
</evidence>
<dbReference type="PRINTS" id="PR01840">
    <property type="entry name" value="TATCFAMILY"/>
</dbReference>
<evidence type="ECO:0000256" key="1">
    <source>
        <dbReference type="ARBA" id="ARBA00004141"/>
    </source>
</evidence>
<evidence type="ECO:0000256" key="3">
    <source>
        <dbReference type="ARBA" id="ARBA00022927"/>
    </source>
</evidence>
<keyword evidence="5 7" id="KW-0811">Translocation</keyword>
<feature type="transmembrane region" description="Helical" evidence="7">
    <location>
        <begin position="154"/>
        <end position="178"/>
    </location>
</feature>
<dbReference type="AlphaFoldDB" id="A0A7Y2M1U2"/>
<dbReference type="InterPro" id="IPR002033">
    <property type="entry name" value="TatC"/>
</dbReference>
<comment type="subcellular location">
    <subcellularLocation>
        <location evidence="7">Cell membrane</location>
        <topology evidence="7">Multi-pass membrane protein</topology>
    </subcellularLocation>
    <subcellularLocation>
        <location evidence="1">Membrane</location>
        <topology evidence="1">Multi-pass membrane protein</topology>
    </subcellularLocation>
</comment>
<name>A0A7Y2M1U2_9MICO</name>
<evidence type="ECO:0000313" key="8">
    <source>
        <dbReference type="EMBL" id="NNH04936.1"/>
    </source>
</evidence>
<dbReference type="PANTHER" id="PTHR30371">
    <property type="entry name" value="SEC-INDEPENDENT PROTEIN TRANSLOCASE PROTEIN TATC"/>
    <property type="match status" value="1"/>
</dbReference>
<dbReference type="Pfam" id="PF00902">
    <property type="entry name" value="TatC"/>
    <property type="match status" value="1"/>
</dbReference>
<feature type="transmembrane region" description="Helical" evidence="7">
    <location>
        <begin position="106"/>
        <end position="127"/>
    </location>
</feature>
<evidence type="ECO:0000256" key="7">
    <source>
        <dbReference type="HAMAP-Rule" id="MF_00902"/>
    </source>
</evidence>
<protein>
    <recommendedName>
        <fullName evidence="7">Sec-independent protein translocase protein TatC</fullName>
    </recommendedName>
</protein>
<dbReference type="Proteomes" id="UP000543598">
    <property type="component" value="Unassembled WGS sequence"/>
</dbReference>
<feature type="transmembrane region" description="Helical" evidence="7">
    <location>
        <begin position="214"/>
        <end position="234"/>
    </location>
</feature>
<keyword evidence="9" id="KW-1185">Reference proteome</keyword>
<feature type="transmembrane region" description="Helical" evidence="7">
    <location>
        <begin position="190"/>
        <end position="208"/>
    </location>
</feature>
<feature type="transmembrane region" description="Helical" evidence="7">
    <location>
        <begin position="12"/>
        <end position="31"/>
    </location>
</feature>
<comment type="similarity">
    <text evidence="7">Belongs to the TatC family.</text>
</comment>
<dbReference type="PANTHER" id="PTHR30371:SF0">
    <property type="entry name" value="SEC-INDEPENDENT PROTEIN TRANSLOCASE PROTEIN TATC, CHLOROPLASTIC-RELATED"/>
    <property type="match status" value="1"/>
</dbReference>
<gene>
    <name evidence="7 8" type="primary">tatC</name>
    <name evidence="8" type="ORF">HLA99_13880</name>
</gene>
<dbReference type="GO" id="GO:0043953">
    <property type="term" value="P:protein transport by the Tat complex"/>
    <property type="evidence" value="ECO:0007669"/>
    <property type="project" value="UniProtKB-UniRule"/>
</dbReference>
<dbReference type="HAMAP" id="MF_00902">
    <property type="entry name" value="TatC"/>
    <property type="match status" value="1"/>
</dbReference>
<keyword evidence="2 7" id="KW-0812">Transmembrane</keyword>
<dbReference type="GO" id="GO:0033281">
    <property type="term" value="C:TAT protein transport complex"/>
    <property type="evidence" value="ECO:0007669"/>
    <property type="project" value="UniProtKB-UniRule"/>
</dbReference>
<comment type="subunit">
    <text evidence="7">The Tat system comprises two distinct complexes: a TatABC complex, containing multiple copies of TatA, TatB and TatC subunits, and a separate TatA complex, containing only TatA subunits. Substrates initially bind to the TatABC complex, which probably triggers association of the separate TatA complex to form the active translocon.</text>
</comment>
<dbReference type="GO" id="GO:0009977">
    <property type="term" value="F:proton motive force dependent protein transmembrane transporter activity"/>
    <property type="evidence" value="ECO:0007669"/>
    <property type="project" value="TreeGrafter"/>
</dbReference>
<keyword evidence="6 7" id="KW-0472">Membrane</keyword>
<reference evidence="8 9" key="1">
    <citation type="submission" date="2020-05" db="EMBL/GenBank/DDBJ databases">
        <title>MicrobeNet Type strains.</title>
        <authorList>
            <person name="Nicholson A.C."/>
        </authorList>
    </citation>
    <scope>NUCLEOTIDE SEQUENCE [LARGE SCALE GENOMIC DNA]</scope>
    <source>
        <strain evidence="8 9">JCM 14282</strain>
    </source>
</reference>